<keyword evidence="3" id="KW-1185">Reference proteome</keyword>
<keyword evidence="1" id="KW-0812">Transmembrane</keyword>
<feature type="transmembrane region" description="Helical" evidence="1">
    <location>
        <begin position="44"/>
        <end position="65"/>
    </location>
</feature>
<evidence type="ECO:0000313" key="3">
    <source>
        <dbReference type="Proteomes" id="UP000530928"/>
    </source>
</evidence>
<gene>
    <name evidence="2" type="ORF">HNR30_000418</name>
</gene>
<accession>A0A7W0CDD5</accession>
<sequence>MALLVVVAGVVLVYCSTLPWVAIEAGTTIISGSFAQERALENPLGLLVLICGIIVIALGATGAYAGRRLLTGLAAVPALAAGVLVVLYLVHATGAVDLRLGNWLTVGTVIQPGCYAALGASLVATLCAVLAISRRNRAGAAASGRAASPSPR</sequence>
<keyword evidence="1" id="KW-0472">Membrane</keyword>
<comment type="caution">
    <text evidence="2">The sequence shown here is derived from an EMBL/GenBank/DDBJ whole genome shotgun (WGS) entry which is preliminary data.</text>
</comment>
<dbReference type="EMBL" id="JACDUR010000001">
    <property type="protein sequence ID" value="MBA2889083.1"/>
    <property type="molecule type" value="Genomic_DNA"/>
</dbReference>
<protein>
    <submittedName>
        <fullName evidence="2">Uncharacterized protein</fullName>
    </submittedName>
</protein>
<feature type="transmembrane region" description="Helical" evidence="1">
    <location>
        <begin position="110"/>
        <end position="132"/>
    </location>
</feature>
<reference evidence="2 3" key="1">
    <citation type="submission" date="2020-07" db="EMBL/GenBank/DDBJ databases">
        <title>Genomic Encyclopedia of Type Strains, Phase IV (KMG-IV): sequencing the most valuable type-strain genomes for metagenomic binning, comparative biology and taxonomic classification.</title>
        <authorList>
            <person name="Goeker M."/>
        </authorList>
    </citation>
    <scope>NUCLEOTIDE SEQUENCE [LARGE SCALE GENOMIC DNA]</scope>
    <source>
        <strain evidence="2 3">DSM 45533</strain>
    </source>
</reference>
<keyword evidence="1" id="KW-1133">Transmembrane helix</keyword>
<organism evidence="2 3">
    <name type="scientific">Nonomuraea soli</name>
    <dbReference type="NCBI Taxonomy" id="1032476"/>
    <lineage>
        <taxon>Bacteria</taxon>
        <taxon>Bacillati</taxon>
        <taxon>Actinomycetota</taxon>
        <taxon>Actinomycetes</taxon>
        <taxon>Streptosporangiales</taxon>
        <taxon>Streptosporangiaceae</taxon>
        <taxon>Nonomuraea</taxon>
    </lineage>
</organism>
<evidence type="ECO:0000313" key="2">
    <source>
        <dbReference type="EMBL" id="MBA2889083.1"/>
    </source>
</evidence>
<name>A0A7W0CDD5_9ACTN</name>
<proteinExistence type="predicted"/>
<dbReference type="RefSeq" id="WP_181607912.1">
    <property type="nucleotide sequence ID" value="NZ_BAABAM010000001.1"/>
</dbReference>
<evidence type="ECO:0000256" key="1">
    <source>
        <dbReference type="SAM" id="Phobius"/>
    </source>
</evidence>
<dbReference type="AlphaFoldDB" id="A0A7W0CDD5"/>
<dbReference type="Proteomes" id="UP000530928">
    <property type="component" value="Unassembled WGS sequence"/>
</dbReference>
<feature type="transmembrane region" description="Helical" evidence="1">
    <location>
        <begin position="72"/>
        <end position="90"/>
    </location>
</feature>